<sequence>MRRAAGRAEHKISSPGIARSQAVAATNDYPEGPQAVAATEQGARAGAACDPMGKQPATPVPRAHGWVEEDRRSIILLRIHRRPPRLG</sequence>
<proteinExistence type="predicted"/>
<protein>
    <submittedName>
        <fullName evidence="2">Uncharacterized protein</fullName>
    </submittedName>
</protein>
<name>Q5Z5M1_ORYSJ</name>
<accession>Q5Z5M1</accession>
<reference evidence="3" key="1">
    <citation type="journal article" date="2005" name="Nature">
        <title>The map-based sequence of the rice genome.</title>
        <authorList>
            <consortium name="International rice genome sequencing project (IRGSP)"/>
            <person name="Matsumoto T."/>
            <person name="Wu J."/>
            <person name="Kanamori H."/>
            <person name="Katayose Y."/>
            <person name="Fujisawa M."/>
            <person name="Namiki N."/>
            <person name="Mizuno H."/>
            <person name="Yamamoto K."/>
            <person name="Antonio B.A."/>
            <person name="Baba T."/>
            <person name="Sakata K."/>
            <person name="Nagamura Y."/>
            <person name="Aoki H."/>
            <person name="Arikawa K."/>
            <person name="Arita K."/>
            <person name="Bito T."/>
            <person name="Chiden Y."/>
            <person name="Fujitsuka N."/>
            <person name="Fukunaka R."/>
            <person name="Hamada M."/>
            <person name="Harada C."/>
            <person name="Hayashi A."/>
            <person name="Hijishita S."/>
            <person name="Honda M."/>
            <person name="Hosokawa S."/>
            <person name="Ichikawa Y."/>
            <person name="Idonuma A."/>
            <person name="Iijima M."/>
            <person name="Ikeda M."/>
            <person name="Ikeno M."/>
            <person name="Ito K."/>
            <person name="Ito S."/>
            <person name="Ito T."/>
            <person name="Ito Y."/>
            <person name="Ito Y."/>
            <person name="Iwabuchi A."/>
            <person name="Kamiya K."/>
            <person name="Karasawa W."/>
            <person name="Kurita K."/>
            <person name="Katagiri S."/>
            <person name="Kikuta A."/>
            <person name="Kobayashi H."/>
            <person name="Kobayashi N."/>
            <person name="Machita K."/>
            <person name="Maehara T."/>
            <person name="Masukawa M."/>
            <person name="Mizubayashi T."/>
            <person name="Mukai Y."/>
            <person name="Nagasaki H."/>
            <person name="Nagata Y."/>
            <person name="Naito S."/>
            <person name="Nakashima M."/>
            <person name="Nakama Y."/>
            <person name="Nakamichi Y."/>
            <person name="Nakamura M."/>
            <person name="Meguro A."/>
            <person name="Negishi M."/>
            <person name="Ohta I."/>
            <person name="Ohta T."/>
            <person name="Okamoto M."/>
            <person name="Ono N."/>
            <person name="Saji S."/>
            <person name="Sakaguchi M."/>
            <person name="Sakai K."/>
            <person name="Shibata M."/>
            <person name="Shimokawa T."/>
            <person name="Song J."/>
            <person name="Takazaki Y."/>
            <person name="Terasawa K."/>
            <person name="Tsugane M."/>
            <person name="Tsuji K."/>
            <person name="Ueda S."/>
            <person name="Waki K."/>
            <person name="Yamagata H."/>
            <person name="Yamamoto M."/>
            <person name="Yamamoto S."/>
            <person name="Yamane H."/>
            <person name="Yoshiki S."/>
            <person name="Yoshihara R."/>
            <person name="Yukawa K."/>
            <person name="Zhong H."/>
            <person name="Yano M."/>
            <person name="Yuan Q."/>
            <person name="Ouyang S."/>
            <person name="Liu J."/>
            <person name="Jones K.M."/>
            <person name="Gansberger K."/>
            <person name="Moffat K."/>
            <person name="Hill J."/>
            <person name="Bera J."/>
            <person name="Fadrosh D."/>
            <person name="Jin S."/>
            <person name="Johri S."/>
            <person name="Kim M."/>
            <person name="Overton L."/>
            <person name="Reardon M."/>
            <person name="Tsitrin T."/>
            <person name="Vuong H."/>
            <person name="Weaver B."/>
            <person name="Ciecko A."/>
            <person name="Tallon L."/>
            <person name="Jackson J."/>
            <person name="Pai G."/>
            <person name="Aken S.V."/>
            <person name="Utterback T."/>
            <person name="Reidmuller S."/>
            <person name="Feldblyum T."/>
            <person name="Hsiao J."/>
            <person name="Zismann V."/>
            <person name="Iobst S."/>
            <person name="de Vazeille A.R."/>
            <person name="Buell C.R."/>
            <person name="Ying K."/>
            <person name="Li Y."/>
            <person name="Lu T."/>
            <person name="Huang Y."/>
            <person name="Zhao Q."/>
            <person name="Feng Q."/>
            <person name="Zhang L."/>
            <person name="Zhu J."/>
            <person name="Weng Q."/>
            <person name="Mu J."/>
            <person name="Lu Y."/>
            <person name="Fan D."/>
            <person name="Liu Y."/>
            <person name="Guan J."/>
            <person name="Zhang Y."/>
            <person name="Yu S."/>
            <person name="Liu X."/>
            <person name="Zhang Y."/>
            <person name="Hong G."/>
            <person name="Han B."/>
            <person name="Choisne N."/>
            <person name="Demange N."/>
            <person name="Orjeda G."/>
            <person name="Samain S."/>
            <person name="Cattolico L."/>
            <person name="Pelletier E."/>
            <person name="Couloux A."/>
            <person name="Segurens B."/>
            <person name="Wincker P."/>
            <person name="D'Hont A."/>
            <person name="Scarpelli C."/>
            <person name="Weissenbach J."/>
            <person name="Salanoubat M."/>
            <person name="Quetier F."/>
            <person name="Yu Y."/>
            <person name="Kim H.R."/>
            <person name="Rambo T."/>
            <person name="Currie J."/>
            <person name="Collura K."/>
            <person name="Luo M."/>
            <person name="Yang T."/>
            <person name="Ammiraju J.S.S."/>
            <person name="Engler F."/>
            <person name="Soderlund C."/>
            <person name="Wing R.A."/>
            <person name="Palmer L.E."/>
            <person name="de la Bastide M."/>
            <person name="Spiegel L."/>
            <person name="Nascimento L."/>
            <person name="Zutavern T."/>
            <person name="O'Shaughnessy A."/>
            <person name="Dike S."/>
            <person name="Dedhia N."/>
            <person name="Preston R."/>
            <person name="Balija V."/>
            <person name="McCombie W.R."/>
            <person name="Chow T."/>
            <person name="Chen H."/>
            <person name="Chung M."/>
            <person name="Chen C."/>
            <person name="Shaw J."/>
            <person name="Wu H."/>
            <person name="Hsiao K."/>
            <person name="Chao Y."/>
            <person name="Chu M."/>
            <person name="Cheng C."/>
            <person name="Hour A."/>
            <person name="Lee P."/>
            <person name="Lin S."/>
            <person name="Lin Y."/>
            <person name="Liou J."/>
            <person name="Liu S."/>
            <person name="Hsing Y."/>
            <person name="Raghuvanshi S."/>
            <person name="Mohanty A."/>
            <person name="Bharti A.K."/>
            <person name="Gaur A."/>
            <person name="Gupta V."/>
            <person name="Kumar D."/>
            <person name="Ravi V."/>
            <person name="Vij S."/>
            <person name="Kapur A."/>
            <person name="Khurana P."/>
            <person name="Khurana P."/>
            <person name="Khurana J.P."/>
            <person name="Tyagi A.K."/>
            <person name="Gaikwad K."/>
            <person name="Singh A."/>
            <person name="Dalal V."/>
            <person name="Srivastava S."/>
            <person name="Dixit A."/>
            <person name="Pal A.K."/>
            <person name="Ghazi I.A."/>
            <person name="Yadav M."/>
            <person name="Pandit A."/>
            <person name="Bhargava A."/>
            <person name="Sureshbabu K."/>
            <person name="Batra K."/>
            <person name="Sharma T.R."/>
            <person name="Mohapatra T."/>
            <person name="Singh N.K."/>
            <person name="Messing J."/>
            <person name="Nelson A.B."/>
            <person name="Fuks G."/>
            <person name="Kavchok S."/>
            <person name="Keizer G."/>
            <person name="Linton E."/>
            <person name="Llaca V."/>
            <person name="Song R."/>
            <person name="Tanyolac B."/>
            <person name="Young S."/>
            <person name="Ho-Il K."/>
            <person name="Hahn J.H."/>
            <person name="Sangsakoo G."/>
            <person name="Vanavichit A."/>
            <person name="de Mattos Luiz.A.T."/>
            <person name="Zimmer P.D."/>
            <person name="Malone G."/>
            <person name="Dellagostin O."/>
            <person name="de Oliveira A.C."/>
            <person name="Bevan M."/>
            <person name="Bancroft I."/>
            <person name="Minx P."/>
            <person name="Cordum H."/>
            <person name="Wilson R."/>
            <person name="Cheng Z."/>
            <person name="Jin W."/>
            <person name="Jiang J."/>
            <person name="Leong S.A."/>
            <person name="Iwama H."/>
            <person name="Gojobori T."/>
            <person name="Itoh T."/>
            <person name="Niimura Y."/>
            <person name="Fujii Y."/>
            <person name="Habara T."/>
            <person name="Sakai H."/>
            <person name="Sato Y."/>
            <person name="Wilson G."/>
            <person name="Kumar K."/>
            <person name="McCouch S."/>
            <person name="Juretic N."/>
            <person name="Hoen D."/>
            <person name="Wright S."/>
            <person name="Bruskiewich R."/>
            <person name="Bureau T."/>
            <person name="Miyao A."/>
            <person name="Hirochika H."/>
            <person name="Nishikawa T."/>
            <person name="Kadowaki K."/>
            <person name="Sugiura M."/>
            <person name="Burr B."/>
            <person name="Sasaki T."/>
        </authorList>
    </citation>
    <scope>NUCLEOTIDE SEQUENCE [LARGE SCALE GENOMIC DNA]</scope>
    <source>
        <strain evidence="3">cv. Nipponbare</strain>
    </source>
</reference>
<evidence type="ECO:0000313" key="3">
    <source>
        <dbReference type="Proteomes" id="UP000000763"/>
    </source>
</evidence>
<reference evidence="3" key="2">
    <citation type="journal article" date="2008" name="Nucleic Acids Res.">
        <title>The rice annotation project database (RAP-DB): 2008 update.</title>
        <authorList>
            <consortium name="The rice annotation project (RAP)"/>
        </authorList>
    </citation>
    <scope>GENOME REANNOTATION</scope>
    <source>
        <strain evidence="3">cv. Nipponbare</strain>
    </source>
</reference>
<dbReference type="AlphaFoldDB" id="Q5Z5M1"/>
<organism evidence="2 3">
    <name type="scientific">Oryza sativa subsp. japonica</name>
    <name type="common">Rice</name>
    <dbReference type="NCBI Taxonomy" id="39947"/>
    <lineage>
        <taxon>Eukaryota</taxon>
        <taxon>Viridiplantae</taxon>
        <taxon>Streptophyta</taxon>
        <taxon>Embryophyta</taxon>
        <taxon>Tracheophyta</taxon>
        <taxon>Spermatophyta</taxon>
        <taxon>Magnoliopsida</taxon>
        <taxon>Liliopsida</taxon>
        <taxon>Poales</taxon>
        <taxon>Poaceae</taxon>
        <taxon>BOP clade</taxon>
        <taxon>Oryzoideae</taxon>
        <taxon>Oryzeae</taxon>
        <taxon>Oryzinae</taxon>
        <taxon>Oryza</taxon>
        <taxon>Oryza sativa</taxon>
    </lineage>
</organism>
<feature type="compositionally biased region" description="Low complexity" evidence="1">
    <location>
        <begin position="38"/>
        <end position="48"/>
    </location>
</feature>
<dbReference type="EMBL" id="AP005646">
    <property type="protein sequence ID" value="BAD62033.1"/>
    <property type="molecule type" value="Genomic_DNA"/>
</dbReference>
<evidence type="ECO:0000256" key="1">
    <source>
        <dbReference type="SAM" id="MobiDB-lite"/>
    </source>
</evidence>
<dbReference type="Proteomes" id="UP000000763">
    <property type="component" value="Chromosome 6"/>
</dbReference>
<evidence type="ECO:0000313" key="2">
    <source>
        <dbReference type="EMBL" id="BAD62033.1"/>
    </source>
</evidence>
<feature type="region of interest" description="Disordered" evidence="1">
    <location>
        <begin position="38"/>
        <end position="65"/>
    </location>
</feature>
<gene>
    <name evidence="2" type="primary">B1077E08.29</name>
</gene>